<protein>
    <submittedName>
        <fullName evidence="2">Uncharacterized protein</fullName>
    </submittedName>
</protein>
<keyword evidence="3" id="KW-1185">Reference proteome</keyword>
<dbReference type="Proteomes" id="UP001523216">
    <property type="component" value="Unassembled WGS sequence"/>
</dbReference>
<dbReference type="RefSeq" id="WP_251802853.1">
    <property type="nucleotide sequence ID" value="NZ_JAMQOL010000054.1"/>
</dbReference>
<comment type="caution">
    <text evidence="2">The sequence shown here is derived from an EMBL/GenBank/DDBJ whole genome shotgun (WGS) entry which is preliminary data.</text>
</comment>
<accession>A0ABT0YAS9</accession>
<feature type="region of interest" description="Disordered" evidence="1">
    <location>
        <begin position="89"/>
        <end position="114"/>
    </location>
</feature>
<organism evidence="2 3">
    <name type="scientific">Paractinoplanes hotanensis</name>
    <dbReference type="NCBI Taxonomy" id="2906497"/>
    <lineage>
        <taxon>Bacteria</taxon>
        <taxon>Bacillati</taxon>
        <taxon>Actinomycetota</taxon>
        <taxon>Actinomycetes</taxon>
        <taxon>Micromonosporales</taxon>
        <taxon>Micromonosporaceae</taxon>
        <taxon>Paractinoplanes</taxon>
    </lineage>
</organism>
<evidence type="ECO:0000256" key="1">
    <source>
        <dbReference type="SAM" id="MobiDB-lite"/>
    </source>
</evidence>
<evidence type="ECO:0000313" key="2">
    <source>
        <dbReference type="EMBL" id="MCM4083142.1"/>
    </source>
</evidence>
<gene>
    <name evidence="2" type="ORF">LXN57_36885</name>
</gene>
<reference evidence="2 3" key="1">
    <citation type="submission" date="2022-06" db="EMBL/GenBank/DDBJ databases">
        <title>Actinoplanes abujensis sp. nov., isolated from Nigerian arid soil.</title>
        <authorList>
            <person name="Ding P."/>
        </authorList>
    </citation>
    <scope>NUCLEOTIDE SEQUENCE [LARGE SCALE GENOMIC DNA]</scope>
    <source>
        <strain evidence="3">TRM88002</strain>
    </source>
</reference>
<name>A0ABT0YAS9_9ACTN</name>
<dbReference type="EMBL" id="JAMQOL010000054">
    <property type="protein sequence ID" value="MCM4083142.1"/>
    <property type="molecule type" value="Genomic_DNA"/>
</dbReference>
<evidence type="ECO:0000313" key="3">
    <source>
        <dbReference type="Proteomes" id="UP001523216"/>
    </source>
</evidence>
<proteinExistence type="predicted"/>
<sequence>MSFVAQIRAENYGRLLAEGLTRFADRYGIPTEDNLVIYLLSRGTRDPALARSLAKAMHHFWHHDTESCIHLAAPKVEAAAARAVARGRRFRRDGRGAHVGPDRLPGPDAHETWR</sequence>